<evidence type="ECO:0000313" key="2">
    <source>
        <dbReference type="Proteomes" id="UP001597368"/>
    </source>
</evidence>
<gene>
    <name evidence="1" type="ORF">ACFSKW_02275</name>
</gene>
<sequence length="142" mass="15961">MLQGLTLPWVSRRLRIAGMDDDLPSLEQATAEHTTARLALIRLDQMAAKGALPAEVEQRLRRDLEERARKAHAVLGPGADDEHLPELVEGAVSAAASYAEARRELLRLEREEAVRLWQRGEIGDEALQALQRRLDLEEQQIL</sequence>
<organism evidence="1 2">
    <name type="scientific">Nonomuraea mangrovi</name>
    <dbReference type="NCBI Taxonomy" id="2316207"/>
    <lineage>
        <taxon>Bacteria</taxon>
        <taxon>Bacillati</taxon>
        <taxon>Actinomycetota</taxon>
        <taxon>Actinomycetes</taxon>
        <taxon>Streptosporangiales</taxon>
        <taxon>Streptosporangiaceae</taxon>
        <taxon>Nonomuraea</taxon>
    </lineage>
</organism>
<protein>
    <submittedName>
        <fullName evidence="1">Uncharacterized protein</fullName>
    </submittedName>
</protein>
<keyword evidence="2" id="KW-1185">Reference proteome</keyword>
<comment type="caution">
    <text evidence="1">The sequence shown here is derived from an EMBL/GenBank/DDBJ whole genome shotgun (WGS) entry which is preliminary data.</text>
</comment>
<dbReference type="Proteomes" id="UP001597368">
    <property type="component" value="Unassembled WGS sequence"/>
</dbReference>
<evidence type="ECO:0000313" key="1">
    <source>
        <dbReference type="EMBL" id="MFD1930294.1"/>
    </source>
</evidence>
<name>A0ABW4SMB1_9ACTN</name>
<proteinExistence type="predicted"/>
<dbReference type="RefSeq" id="WP_379568557.1">
    <property type="nucleotide sequence ID" value="NZ_JBHUFV010000003.1"/>
</dbReference>
<dbReference type="EMBL" id="JBHUFV010000003">
    <property type="protein sequence ID" value="MFD1930294.1"/>
    <property type="molecule type" value="Genomic_DNA"/>
</dbReference>
<reference evidence="2" key="1">
    <citation type="journal article" date="2019" name="Int. J. Syst. Evol. Microbiol.">
        <title>The Global Catalogue of Microorganisms (GCM) 10K type strain sequencing project: providing services to taxonomists for standard genome sequencing and annotation.</title>
        <authorList>
            <consortium name="The Broad Institute Genomics Platform"/>
            <consortium name="The Broad Institute Genome Sequencing Center for Infectious Disease"/>
            <person name="Wu L."/>
            <person name="Ma J."/>
        </authorList>
    </citation>
    <scope>NUCLEOTIDE SEQUENCE [LARGE SCALE GENOMIC DNA]</scope>
    <source>
        <strain evidence="2">ICMP 6774ER</strain>
    </source>
</reference>
<accession>A0ABW4SMB1</accession>